<proteinExistence type="predicted"/>
<evidence type="ECO:0000313" key="2">
    <source>
        <dbReference type="Proteomes" id="UP001055879"/>
    </source>
</evidence>
<sequence>MVGTRERPRMRVDGLEATTSTTGQPEGVEVVVRPPVQQRLGGGPEVIPRLDLTSSHPVIGDANPQSELLASVMLAMREEMAKQQEFLLKAMEDRDVNNRRSETVVENVVENVVAGSGGDVDPSG</sequence>
<accession>A0ACB9FM45</accession>
<keyword evidence="2" id="KW-1185">Reference proteome</keyword>
<dbReference type="Proteomes" id="UP001055879">
    <property type="component" value="Linkage Group LG01"/>
</dbReference>
<reference evidence="2" key="1">
    <citation type="journal article" date="2022" name="Mol. Ecol. Resour.">
        <title>The genomes of chicory, endive, great burdock and yacon provide insights into Asteraceae palaeo-polyploidization history and plant inulin production.</title>
        <authorList>
            <person name="Fan W."/>
            <person name="Wang S."/>
            <person name="Wang H."/>
            <person name="Wang A."/>
            <person name="Jiang F."/>
            <person name="Liu H."/>
            <person name="Zhao H."/>
            <person name="Xu D."/>
            <person name="Zhang Y."/>
        </authorList>
    </citation>
    <scope>NUCLEOTIDE SEQUENCE [LARGE SCALE GENOMIC DNA]</scope>
    <source>
        <strain evidence="2">cv. Niubang</strain>
    </source>
</reference>
<gene>
    <name evidence="1" type="ORF">L6452_03073</name>
</gene>
<reference evidence="1 2" key="2">
    <citation type="journal article" date="2022" name="Mol. Ecol. Resour.">
        <title>The genomes of chicory, endive, great burdock and yacon provide insights into Asteraceae paleo-polyploidization history and plant inulin production.</title>
        <authorList>
            <person name="Fan W."/>
            <person name="Wang S."/>
            <person name="Wang H."/>
            <person name="Wang A."/>
            <person name="Jiang F."/>
            <person name="Liu H."/>
            <person name="Zhao H."/>
            <person name="Xu D."/>
            <person name="Zhang Y."/>
        </authorList>
    </citation>
    <scope>NUCLEOTIDE SEQUENCE [LARGE SCALE GENOMIC DNA]</scope>
    <source>
        <strain evidence="2">cv. Niubang</strain>
    </source>
</reference>
<organism evidence="1 2">
    <name type="scientific">Arctium lappa</name>
    <name type="common">Greater burdock</name>
    <name type="synonym">Lappa major</name>
    <dbReference type="NCBI Taxonomy" id="4217"/>
    <lineage>
        <taxon>Eukaryota</taxon>
        <taxon>Viridiplantae</taxon>
        <taxon>Streptophyta</taxon>
        <taxon>Embryophyta</taxon>
        <taxon>Tracheophyta</taxon>
        <taxon>Spermatophyta</taxon>
        <taxon>Magnoliopsida</taxon>
        <taxon>eudicotyledons</taxon>
        <taxon>Gunneridae</taxon>
        <taxon>Pentapetalae</taxon>
        <taxon>asterids</taxon>
        <taxon>campanulids</taxon>
        <taxon>Asterales</taxon>
        <taxon>Asteraceae</taxon>
        <taxon>Carduoideae</taxon>
        <taxon>Cardueae</taxon>
        <taxon>Arctiinae</taxon>
        <taxon>Arctium</taxon>
    </lineage>
</organism>
<comment type="caution">
    <text evidence="1">The sequence shown here is derived from an EMBL/GenBank/DDBJ whole genome shotgun (WGS) entry which is preliminary data.</text>
</comment>
<protein>
    <submittedName>
        <fullName evidence="1">Uncharacterized protein</fullName>
    </submittedName>
</protein>
<evidence type="ECO:0000313" key="1">
    <source>
        <dbReference type="EMBL" id="KAI3771901.1"/>
    </source>
</evidence>
<dbReference type="EMBL" id="CM042047">
    <property type="protein sequence ID" value="KAI3771901.1"/>
    <property type="molecule type" value="Genomic_DNA"/>
</dbReference>
<name>A0ACB9FM45_ARCLA</name>